<reference evidence="2" key="1">
    <citation type="journal article" date="2021" name="Sci. Adv.">
        <title>The American lobster genome reveals insights on longevity, neural, and immune adaptations.</title>
        <authorList>
            <person name="Polinski J.M."/>
            <person name="Zimin A.V."/>
            <person name="Clark K.F."/>
            <person name="Kohn A.B."/>
            <person name="Sadowski N."/>
            <person name="Timp W."/>
            <person name="Ptitsyn A."/>
            <person name="Khanna P."/>
            <person name="Romanova D.Y."/>
            <person name="Williams P."/>
            <person name="Greenwood S.J."/>
            <person name="Moroz L.L."/>
            <person name="Walt D.R."/>
            <person name="Bodnar A.G."/>
        </authorList>
    </citation>
    <scope>NUCLEOTIDE SEQUENCE</scope>
    <source>
        <strain evidence="2">GMGI-L3</strain>
    </source>
</reference>
<accession>A0A8J5N4D0</accession>
<protein>
    <submittedName>
        <fullName evidence="2">Uncharacterized protein</fullName>
    </submittedName>
</protein>
<proteinExistence type="predicted"/>
<dbReference type="Proteomes" id="UP000747542">
    <property type="component" value="Unassembled WGS sequence"/>
</dbReference>
<sequence length="162" mass="18018">MGVAGNTNKVPPDSQLSRLTPEGQATAQSDARRISDTHEFSKHFHLPHVLYVLHPDSVYQGRYSVVCAAVLVAESVYSGGNVFLHPLWLPKRYSVVCGPRCTSGKLCVSGQIQAAVLAIMKEDKYLWRLTSSHHIKLRRMCVSWSVYTVGVLPDIVRPFLTL</sequence>
<dbReference type="EMBL" id="JAHLQT010010116">
    <property type="protein sequence ID" value="KAG7173218.1"/>
    <property type="molecule type" value="Genomic_DNA"/>
</dbReference>
<organism evidence="2 3">
    <name type="scientific">Homarus americanus</name>
    <name type="common">American lobster</name>
    <dbReference type="NCBI Taxonomy" id="6706"/>
    <lineage>
        <taxon>Eukaryota</taxon>
        <taxon>Metazoa</taxon>
        <taxon>Ecdysozoa</taxon>
        <taxon>Arthropoda</taxon>
        <taxon>Crustacea</taxon>
        <taxon>Multicrustacea</taxon>
        <taxon>Malacostraca</taxon>
        <taxon>Eumalacostraca</taxon>
        <taxon>Eucarida</taxon>
        <taxon>Decapoda</taxon>
        <taxon>Pleocyemata</taxon>
        <taxon>Astacidea</taxon>
        <taxon>Nephropoidea</taxon>
        <taxon>Nephropidae</taxon>
        <taxon>Homarus</taxon>
    </lineage>
</organism>
<name>A0A8J5N4D0_HOMAM</name>
<feature type="region of interest" description="Disordered" evidence="1">
    <location>
        <begin position="1"/>
        <end position="32"/>
    </location>
</feature>
<evidence type="ECO:0000256" key="1">
    <source>
        <dbReference type="SAM" id="MobiDB-lite"/>
    </source>
</evidence>
<comment type="caution">
    <text evidence="2">The sequence shown here is derived from an EMBL/GenBank/DDBJ whole genome shotgun (WGS) entry which is preliminary data.</text>
</comment>
<keyword evidence="3" id="KW-1185">Reference proteome</keyword>
<gene>
    <name evidence="2" type="ORF">Hamer_G014534</name>
</gene>
<evidence type="ECO:0000313" key="2">
    <source>
        <dbReference type="EMBL" id="KAG7173218.1"/>
    </source>
</evidence>
<evidence type="ECO:0000313" key="3">
    <source>
        <dbReference type="Proteomes" id="UP000747542"/>
    </source>
</evidence>
<dbReference type="AlphaFoldDB" id="A0A8J5N4D0"/>
<feature type="compositionally biased region" description="Polar residues" evidence="1">
    <location>
        <begin position="1"/>
        <end position="29"/>
    </location>
</feature>